<organism evidence="1 2">
    <name type="scientific">Ascobolus immersus RN42</name>
    <dbReference type="NCBI Taxonomy" id="1160509"/>
    <lineage>
        <taxon>Eukaryota</taxon>
        <taxon>Fungi</taxon>
        <taxon>Dikarya</taxon>
        <taxon>Ascomycota</taxon>
        <taxon>Pezizomycotina</taxon>
        <taxon>Pezizomycetes</taxon>
        <taxon>Pezizales</taxon>
        <taxon>Ascobolaceae</taxon>
        <taxon>Ascobolus</taxon>
    </lineage>
</organism>
<accession>A0A3N4IIS1</accession>
<proteinExistence type="predicted"/>
<dbReference type="EMBL" id="ML119654">
    <property type="protein sequence ID" value="RPA85327.1"/>
    <property type="molecule type" value="Genomic_DNA"/>
</dbReference>
<gene>
    <name evidence="1" type="ORF">BJ508DRAFT_302994</name>
</gene>
<dbReference type="OrthoDB" id="360540at2759"/>
<keyword evidence="2" id="KW-1185">Reference proteome</keyword>
<reference evidence="1 2" key="1">
    <citation type="journal article" date="2018" name="Nat. Ecol. Evol.">
        <title>Pezizomycetes genomes reveal the molecular basis of ectomycorrhizal truffle lifestyle.</title>
        <authorList>
            <person name="Murat C."/>
            <person name="Payen T."/>
            <person name="Noel B."/>
            <person name="Kuo A."/>
            <person name="Morin E."/>
            <person name="Chen J."/>
            <person name="Kohler A."/>
            <person name="Krizsan K."/>
            <person name="Balestrini R."/>
            <person name="Da Silva C."/>
            <person name="Montanini B."/>
            <person name="Hainaut M."/>
            <person name="Levati E."/>
            <person name="Barry K.W."/>
            <person name="Belfiori B."/>
            <person name="Cichocki N."/>
            <person name="Clum A."/>
            <person name="Dockter R.B."/>
            <person name="Fauchery L."/>
            <person name="Guy J."/>
            <person name="Iotti M."/>
            <person name="Le Tacon F."/>
            <person name="Lindquist E.A."/>
            <person name="Lipzen A."/>
            <person name="Malagnac F."/>
            <person name="Mello A."/>
            <person name="Molinier V."/>
            <person name="Miyauchi S."/>
            <person name="Poulain J."/>
            <person name="Riccioni C."/>
            <person name="Rubini A."/>
            <person name="Sitrit Y."/>
            <person name="Splivallo R."/>
            <person name="Traeger S."/>
            <person name="Wang M."/>
            <person name="Zifcakova L."/>
            <person name="Wipf D."/>
            <person name="Zambonelli A."/>
            <person name="Paolocci F."/>
            <person name="Nowrousian M."/>
            <person name="Ottonello S."/>
            <person name="Baldrian P."/>
            <person name="Spatafora J.W."/>
            <person name="Henrissat B."/>
            <person name="Nagy L.G."/>
            <person name="Aury J.M."/>
            <person name="Wincker P."/>
            <person name="Grigoriev I.V."/>
            <person name="Bonfante P."/>
            <person name="Martin F.M."/>
        </authorList>
    </citation>
    <scope>NUCLEOTIDE SEQUENCE [LARGE SCALE GENOMIC DNA]</scope>
    <source>
        <strain evidence="1 2">RN42</strain>
    </source>
</reference>
<dbReference type="Proteomes" id="UP000275078">
    <property type="component" value="Unassembled WGS sequence"/>
</dbReference>
<dbReference type="AlphaFoldDB" id="A0A3N4IIS1"/>
<evidence type="ECO:0000313" key="2">
    <source>
        <dbReference type="Proteomes" id="UP000275078"/>
    </source>
</evidence>
<sequence>MSASSSPTQTQVRPDAVAQTSSSTPFFITTIPRTFLVRHPTCVNNNNLKHALLPVDLQALEDPTPAESATYQNSIRCTNYSHFLPLISRLQHTSQAPITIPLPLRLCRLLDASLKVFTLTGAPSNLEAEDIHDALSPLLSPYFSGQYAGSKWFIRLDEASPKDTRFKTGPYTSADQIILALTTSLRVYRSMLRIVEAAESCETVEHRSLGEKLHLMPFREEINTFNEFRCFVPPMRFGGRVGAITQYSDRDVGWDPTSPRTWNAIGKLLDYIPGVFFKTAEEMGVPLPREEGFVVDIHIKEISEGPDRWNWQIEPLELNSFGAQLASGSSCLNWLLDWRRMYGLELEKDGLVEVRIVYGEEEGHENEVVENGEKLPIMSPYIWDVKSHGNEVPEVEEPLPVKVWKQRPVD</sequence>
<evidence type="ECO:0000313" key="1">
    <source>
        <dbReference type="EMBL" id="RPA85327.1"/>
    </source>
</evidence>
<protein>
    <submittedName>
        <fullName evidence="1">Uncharacterized protein</fullName>
    </submittedName>
</protein>
<name>A0A3N4IIS1_ASCIM</name>